<reference evidence="1" key="1">
    <citation type="submission" date="2019-08" db="EMBL/GenBank/DDBJ databases">
        <title>The genome of the North American firefly Photinus pyralis.</title>
        <authorList>
            <consortium name="Photinus pyralis genome working group"/>
            <person name="Fallon T.R."/>
            <person name="Sander Lower S.E."/>
            <person name="Weng J.-K."/>
        </authorList>
    </citation>
    <scope>NUCLEOTIDE SEQUENCE</scope>
    <source>
        <strain evidence="1">TRF0915ILg1</strain>
        <tissue evidence="1">Whole body</tissue>
    </source>
</reference>
<comment type="caution">
    <text evidence="1">The sequence shown here is derived from an EMBL/GenBank/DDBJ whole genome shotgun (WGS) entry which is preliminary data.</text>
</comment>
<proteinExistence type="predicted"/>
<dbReference type="InterPro" id="IPR036397">
    <property type="entry name" value="RNaseH_sf"/>
</dbReference>
<dbReference type="EMBL" id="VTPC01090252">
    <property type="protein sequence ID" value="KAF2883954.1"/>
    <property type="molecule type" value="Genomic_DNA"/>
</dbReference>
<name>A0A8K0CD62_IGNLU</name>
<evidence type="ECO:0000313" key="2">
    <source>
        <dbReference type="Proteomes" id="UP000801492"/>
    </source>
</evidence>
<dbReference type="OrthoDB" id="6770629at2759"/>
<dbReference type="PANTHER" id="PTHR33939">
    <property type="entry name" value="PROTEIN CBG22215"/>
    <property type="match status" value="1"/>
</dbReference>
<organism evidence="1 2">
    <name type="scientific">Ignelater luminosus</name>
    <name type="common">Cucubano</name>
    <name type="synonym">Pyrophorus luminosus</name>
    <dbReference type="NCBI Taxonomy" id="2038154"/>
    <lineage>
        <taxon>Eukaryota</taxon>
        <taxon>Metazoa</taxon>
        <taxon>Ecdysozoa</taxon>
        <taxon>Arthropoda</taxon>
        <taxon>Hexapoda</taxon>
        <taxon>Insecta</taxon>
        <taxon>Pterygota</taxon>
        <taxon>Neoptera</taxon>
        <taxon>Endopterygota</taxon>
        <taxon>Coleoptera</taxon>
        <taxon>Polyphaga</taxon>
        <taxon>Elateriformia</taxon>
        <taxon>Elateroidea</taxon>
        <taxon>Elateridae</taxon>
        <taxon>Agrypninae</taxon>
        <taxon>Pyrophorini</taxon>
        <taxon>Ignelater</taxon>
    </lineage>
</organism>
<dbReference type="Gene3D" id="3.30.420.10">
    <property type="entry name" value="Ribonuclease H-like superfamily/Ribonuclease H"/>
    <property type="match status" value="1"/>
</dbReference>
<evidence type="ECO:0000313" key="1">
    <source>
        <dbReference type="EMBL" id="KAF2883954.1"/>
    </source>
</evidence>
<gene>
    <name evidence="1" type="ORF">ILUMI_22212</name>
</gene>
<protein>
    <submittedName>
        <fullName evidence="1">Uncharacterized protein</fullName>
    </submittedName>
</protein>
<keyword evidence="2" id="KW-1185">Reference proteome</keyword>
<dbReference type="GO" id="GO:0003676">
    <property type="term" value="F:nucleic acid binding"/>
    <property type="evidence" value="ECO:0007669"/>
    <property type="project" value="InterPro"/>
</dbReference>
<dbReference type="PANTHER" id="PTHR33939:SF1">
    <property type="entry name" value="DUF4371 DOMAIN-CONTAINING PROTEIN"/>
    <property type="match status" value="1"/>
</dbReference>
<dbReference type="AlphaFoldDB" id="A0A8K0CD62"/>
<sequence>MVDFPETRLAAVVLKLRNGPVRDIDHFDQVALRNVIYKMYEQRYWLFPKDDRRRGLMKLVHVAQRRFEFLEKHKANLRSPSPRQFVFLDKTWIFENGSVSISWQDKTTKSVKEGISNGFTPEASLIFPSNTKDPDYHGEMNEANFVKRFEEQLLKSLEETSITLMANASYHNAVVYKAPTAA</sequence>
<dbReference type="Proteomes" id="UP000801492">
    <property type="component" value="Unassembled WGS sequence"/>
</dbReference>
<accession>A0A8K0CD62</accession>